<dbReference type="AlphaFoldDB" id="A0AAD7Z6S5"/>
<proteinExistence type="predicted"/>
<gene>
    <name evidence="2" type="ORF">L9F63_008032</name>
</gene>
<evidence type="ECO:0000313" key="2">
    <source>
        <dbReference type="EMBL" id="KAJ9574807.1"/>
    </source>
</evidence>
<dbReference type="EMBL" id="JASPKZ010010261">
    <property type="protein sequence ID" value="KAJ9574807.1"/>
    <property type="molecule type" value="Genomic_DNA"/>
</dbReference>
<reference evidence="2" key="1">
    <citation type="journal article" date="2023" name="IScience">
        <title>Live-bearing cockroach genome reveals convergent evolutionary mechanisms linked to viviparity in insects and beyond.</title>
        <authorList>
            <person name="Fouks B."/>
            <person name="Harrison M.C."/>
            <person name="Mikhailova A.A."/>
            <person name="Marchal E."/>
            <person name="English S."/>
            <person name="Carruthers M."/>
            <person name="Jennings E.C."/>
            <person name="Chiamaka E.L."/>
            <person name="Frigard R.A."/>
            <person name="Pippel M."/>
            <person name="Attardo G.M."/>
            <person name="Benoit J.B."/>
            <person name="Bornberg-Bauer E."/>
            <person name="Tobe S.S."/>
        </authorList>
    </citation>
    <scope>NUCLEOTIDE SEQUENCE</scope>
    <source>
        <strain evidence="2">Stay&amp;Tobe</strain>
    </source>
</reference>
<comment type="caution">
    <text evidence="2">The sequence shown here is derived from an EMBL/GenBank/DDBJ whole genome shotgun (WGS) entry which is preliminary data.</text>
</comment>
<feature type="chain" id="PRO_5042206511" evidence="1">
    <location>
        <begin position="24"/>
        <end position="157"/>
    </location>
</feature>
<reference evidence="2" key="2">
    <citation type="submission" date="2023-05" db="EMBL/GenBank/DDBJ databases">
        <authorList>
            <person name="Fouks B."/>
        </authorList>
    </citation>
    <scope>NUCLEOTIDE SEQUENCE</scope>
    <source>
        <strain evidence="2">Stay&amp;Tobe</strain>
        <tissue evidence="2">Testes</tissue>
    </source>
</reference>
<dbReference type="Proteomes" id="UP001233999">
    <property type="component" value="Unassembled WGS sequence"/>
</dbReference>
<keyword evidence="3" id="KW-1185">Reference proteome</keyword>
<evidence type="ECO:0000256" key="1">
    <source>
        <dbReference type="SAM" id="SignalP"/>
    </source>
</evidence>
<evidence type="ECO:0000313" key="3">
    <source>
        <dbReference type="Proteomes" id="UP001233999"/>
    </source>
</evidence>
<protein>
    <submittedName>
        <fullName evidence="2">Uncharacterized protein</fullName>
    </submittedName>
</protein>
<name>A0AAD7Z6S5_DIPPU</name>
<feature type="signal peptide" evidence="1">
    <location>
        <begin position="1"/>
        <end position="23"/>
    </location>
</feature>
<keyword evidence="1" id="KW-0732">Signal</keyword>
<organism evidence="2 3">
    <name type="scientific">Diploptera punctata</name>
    <name type="common">Pacific beetle cockroach</name>
    <dbReference type="NCBI Taxonomy" id="6984"/>
    <lineage>
        <taxon>Eukaryota</taxon>
        <taxon>Metazoa</taxon>
        <taxon>Ecdysozoa</taxon>
        <taxon>Arthropoda</taxon>
        <taxon>Hexapoda</taxon>
        <taxon>Insecta</taxon>
        <taxon>Pterygota</taxon>
        <taxon>Neoptera</taxon>
        <taxon>Polyneoptera</taxon>
        <taxon>Dictyoptera</taxon>
        <taxon>Blattodea</taxon>
        <taxon>Blaberoidea</taxon>
        <taxon>Blaberidae</taxon>
        <taxon>Diplopterinae</taxon>
        <taxon>Diploptera</taxon>
    </lineage>
</organism>
<sequence>MEYINIFLAILVNVICFTAITQAAPSQGGEIVSNKWSYNGTIFKTTEHMKIRVTVRYPEGWTISEIVAGFEWSENGDGNGSITSHVLGKNSWEILLSVQANTFGMFEVDVTTEHEMAKDETEESRSRMGYIYDEMYIRTSGPGIVGDVVDRHIQRQR</sequence>
<accession>A0AAD7Z6S5</accession>